<evidence type="ECO:0000313" key="1">
    <source>
        <dbReference type="EMBL" id="EYB09524.1"/>
    </source>
</evidence>
<dbReference type="AlphaFoldDB" id="A0AB73AK08"/>
<accession>A0AB73AK08</accession>
<protein>
    <submittedName>
        <fullName evidence="1">Uncharacterized protein</fullName>
    </submittedName>
</protein>
<dbReference type="EMBL" id="JGEU01000034">
    <property type="protein sequence ID" value="EYB09524.1"/>
    <property type="molecule type" value="Genomic_DNA"/>
</dbReference>
<organism evidence="1 2">
    <name type="scientific">Bacteroides fragilis str. 3783N1-6</name>
    <dbReference type="NCBI Taxonomy" id="1339310"/>
    <lineage>
        <taxon>Bacteria</taxon>
        <taxon>Pseudomonadati</taxon>
        <taxon>Bacteroidota</taxon>
        <taxon>Bacteroidia</taxon>
        <taxon>Bacteroidales</taxon>
        <taxon>Bacteroidaceae</taxon>
        <taxon>Bacteroides</taxon>
    </lineage>
</organism>
<name>A0AB73AK08_BACFG</name>
<sequence length="38" mass="4124">MFRLLTGYDRSGSVGKSGFVSKKLLYGRNISRQLSSGG</sequence>
<reference evidence="1 2" key="1">
    <citation type="submission" date="2014-02" db="EMBL/GenBank/DDBJ databases">
        <authorList>
            <person name="Sears C."/>
            <person name="Carroll K."/>
            <person name="Sack B.R."/>
            <person name="Qadri F."/>
            <person name="Myers L.L."/>
            <person name="Chung G.-T."/>
            <person name="Escheverria P."/>
            <person name="Fraser C.M."/>
            <person name="Sadzewicz L."/>
            <person name="Shefchek K.A."/>
            <person name="Tallon L."/>
            <person name="Das S.P."/>
            <person name="Daugherty S."/>
            <person name="Mongodin E.F."/>
        </authorList>
    </citation>
    <scope>NUCLEOTIDE SEQUENCE [LARGE SCALE GENOMIC DNA]</scope>
    <source>
        <strain evidence="1 2">3783N1-6</strain>
    </source>
</reference>
<proteinExistence type="predicted"/>
<dbReference type="Proteomes" id="UP000021175">
    <property type="component" value="Unassembled WGS sequence"/>
</dbReference>
<gene>
    <name evidence="1" type="ORF">M119_1838</name>
</gene>
<comment type="caution">
    <text evidence="1">The sequence shown here is derived from an EMBL/GenBank/DDBJ whole genome shotgun (WGS) entry which is preliminary data.</text>
</comment>
<evidence type="ECO:0000313" key="2">
    <source>
        <dbReference type="Proteomes" id="UP000021175"/>
    </source>
</evidence>